<feature type="region of interest" description="Disordered" evidence="1">
    <location>
        <begin position="57"/>
        <end position="76"/>
    </location>
</feature>
<gene>
    <name evidence="2" type="ORF">BTR14_06730</name>
</gene>
<sequence length="76" mass="8232">MNVTLFLRGPRALFARALPGFGLPVGAAPARERPVLRATWHRDAATGRLVCRWSREAGGQNDNEAEEPLALLPQAA</sequence>
<dbReference type="EMBL" id="MSPX01000004">
    <property type="protein sequence ID" value="OQP87115.1"/>
    <property type="molecule type" value="Genomic_DNA"/>
</dbReference>
<dbReference type="Proteomes" id="UP000192652">
    <property type="component" value="Unassembled WGS sequence"/>
</dbReference>
<dbReference type="RefSeq" id="WP_081174922.1">
    <property type="nucleotide sequence ID" value="NZ_MSPX01000004.1"/>
</dbReference>
<evidence type="ECO:0000313" key="2">
    <source>
        <dbReference type="EMBL" id="OQP87115.1"/>
    </source>
</evidence>
<accession>A0ABX3PGE5</accession>
<name>A0ABX3PGE5_9HYPH</name>
<protein>
    <submittedName>
        <fullName evidence="2">Uncharacterized protein</fullName>
    </submittedName>
</protein>
<evidence type="ECO:0000256" key="1">
    <source>
        <dbReference type="SAM" id="MobiDB-lite"/>
    </source>
</evidence>
<proteinExistence type="predicted"/>
<organism evidence="2 3">
    <name type="scientific">Xaviernesmea rhizosphaerae</name>
    <dbReference type="NCBI Taxonomy" id="1672749"/>
    <lineage>
        <taxon>Bacteria</taxon>
        <taxon>Pseudomonadati</taxon>
        <taxon>Pseudomonadota</taxon>
        <taxon>Alphaproteobacteria</taxon>
        <taxon>Hyphomicrobiales</taxon>
        <taxon>Rhizobiaceae</taxon>
        <taxon>Rhizobium/Agrobacterium group</taxon>
        <taxon>Xaviernesmea</taxon>
    </lineage>
</organism>
<reference evidence="2 3" key="1">
    <citation type="journal article" date="2017" name="Antonie Van Leeuwenhoek">
        <title>Rhizobium rhizosphaerae sp. nov., a novel species isolated from rice rhizosphere.</title>
        <authorList>
            <person name="Zhao J.J."/>
            <person name="Zhang J."/>
            <person name="Zhang R.J."/>
            <person name="Zhang C.W."/>
            <person name="Yin H.Q."/>
            <person name="Zhang X.X."/>
        </authorList>
    </citation>
    <scope>NUCLEOTIDE SEQUENCE [LARGE SCALE GENOMIC DNA]</scope>
    <source>
        <strain evidence="2 3">RD15</strain>
    </source>
</reference>
<keyword evidence="3" id="KW-1185">Reference proteome</keyword>
<evidence type="ECO:0000313" key="3">
    <source>
        <dbReference type="Proteomes" id="UP000192652"/>
    </source>
</evidence>
<comment type="caution">
    <text evidence="2">The sequence shown here is derived from an EMBL/GenBank/DDBJ whole genome shotgun (WGS) entry which is preliminary data.</text>
</comment>